<evidence type="ECO:0000256" key="3">
    <source>
        <dbReference type="ARBA" id="ARBA00023125"/>
    </source>
</evidence>
<keyword evidence="3" id="KW-0238">DNA-binding</keyword>
<evidence type="ECO:0000313" key="8">
    <source>
        <dbReference type="Proteomes" id="UP000242715"/>
    </source>
</evidence>
<dbReference type="GO" id="GO:0003677">
    <property type="term" value="F:DNA binding"/>
    <property type="evidence" value="ECO:0007669"/>
    <property type="project" value="UniProtKB-KW"/>
</dbReference>
<protein>
    <recommendedName>
        <fullName evidence="6">TF-B3 domain-containing protein</fullName>
    </recommendedName>
</protein>
<sequence length="219" mass="25077">MSPKFREDWSVELVQLSFGFLTHSSGNSVVLKFHLNHGECYMTSGKMVALLFEIGEVTEVVFTYKFDADDSCFKMECVKENQVVDLLSGGDDDDGFPVPGDDSYVLYAYQNDRVFGWEMVVSGACADESKNQVLHIPPRTANGVIRDAESIMMRTQHRLDKTRCTIKTYTRKDDMKEMYLTRGWYEFKKANNLIEVDKLQFRVSDPSKIVVVDIVRHSP</sequence>
<comment type="subcellular location">
    <subcellularLocation>
        <location evidence="1">Nucleus</location>
    </subcellularLocation>
</comment>
<accession>A0A2Z6N7Z8</accession>
<evidence type="ECO:0000256" key="1">
    <source>
        <dbReference type="ARBA" id="ARBA00004123"/>
    </source>
</evidence>
<organism evidence="7 8">
    <name type="scientific">Trifolium subterraneum</name>
    <name type="common">Subterranean clover</name>
    <dbReference type="NCBI Taxonomy" id="3900"/>
    <lineage>
        <taxon>Eukaryota</taxon>
        <taxon>Viridiplantae</taxon>
        <taxon>Streptophyta</taxon>
        <taxon>Embryophyta</taxon>
        <taxon>Tracheophyta</taxon>
        <taxon>Spermatophyta</taxon>
        <taxon>Magnoliopsida</taxon>
        <taxon>eudicotyledons</taxon>
        <taxon>Gunneridae</taxon>
        <taxon>Pentapetalae</taxon>
        <taxon>rosids</taxon>
        <taxon>fabids</taxon>
        <taxon>Fabales</taxon>
        <taxon>Fabaceae</taxon>
        <taxon>Papilionoideae</taxon>
        <taxon>50 kb inversion clade</taxon>
        <taxon>NPAAA clade</taxon>
        <taxon>Hologalegina</taxon>
        <taxon>IRL clade</taxon>
        <taxon>Trifolieae</taxon>
        <taxon>Trifolium</taxon>
    </lineage>
</organism>
<proteinExistence type="predicted"/>
<keyword evidence="5" id="KW-0539">Nucleus</keyword>
<dbReference type="SUPFAM" id="SSF101936">
    <property type="entry name" value="DNA-binding pseudobarrel domain"/>
    <property type="match status" value="1"/>
</dbReference>
<evidence type="ECO:0000256" key="4">
    <source>
        <dbReference type="ARBA" id="ARBA00023163"/>
    </source>
</evidence>
<dbReference type="InterPro" id="IPR015300">
    <property type="entry name" value="DNA-bd_pseudobarrel_sf"/>
</dbReference>
<dbReference type="GO" id="GO:0005634">
    <property type="term" value="C:nucleus"/>
    <property type="evidence" value="ECO:0007669"/>
    <property type="project" value="UniProtKB-SubCell"/>
</dbReference>
<dbReference type="EMBL" id="DF973361">
    <property type="protein sequence ID" value="GAU27769.1"/>
    <property type="molecule type" value="Genomic_DNA"/>
</dbReference>
<gene>
    <name evidence="7" type="ORF">TSUD_215800</name>
</gene>
<evidence type="ECO:0000256" key="5">
    <source>
        <dbReference type="ARBA" id="ARBA00023242"/>
    </source>
</evidence>
<name>A0A2Z6N7Z8_TRISU</name>
<dbReference type="AlphaFoldDB" id="A0A2Z6N7Z8"/>
<dbReference type="Proteomes" id="UP000242715">
    <property type="component" value="Unassembled WGS sequence"/>
</dbReference>
<keyword evidence="8" id="KW-1185">Reference proteome</keyword>
<feature type="domain" description="TF-B3" evidence="6">
    <location>
        <begin position="127"/>
        <end position="217"/>
    </location>
</feature>
<dbReference type="Pfam" id="PF02362">
    <property type="entry name" value="B3"/>
    <property type="match status" value="1"/>
</dbReference>
<evidence type="ECO:0000313" key="7">
    <source>
        <dbReference type="EMBL" id="GAU27769.1"/>
    </source>
</evidence>
<dbReference type="Gene3D" id="2.40.330.10">
    <property type="entry name" value="DNA-binding pseudobarrel domain"/>
    <property type="match status" value="1"/>
</dbReference>
<dbReference type="InterPro" id="IPR003340">
    <property type="entry name" value="B3_DNA-bd"/>
</dbReference>
<evidence type="ECO:0000259" key="6">
    <source>
        <dbReference type="Pfam" id="PF02362"/>
    </source>
</evidence>
<keyword evidence="2" id="KW-0805">Transcription regulation</keyword>
<evidence type="ECO:0000256" key="2">
    <source>
        <dbReference type="ARBA" id="ARBA00023015"/>
    </source>
</evidence>
<keyword evidence="4" id="KW-0804">Transcription</keyword>
<reference evidence="8" key="1">
    <citation type="journal article" date="2017" name="Front. Plant Sci.">
        <title>Climate Clever Clovers: New Paradigm to Reduce the Environmental Footprint of Ruminants by Breeding Low Methanogenic Forages Utilizing Haplotype Variation.</title>
        <authorList>
            <person name="Kaur P."/>
            <person name="Appels R."/>
            <person name="Bayer P.E."/>
            <person name="Keeble-Gagnere G."/>
            <person name="Wang J."/>
            <person name="Hirakawa H."/>
            <person name="Shirasawa K."/>
            <person name="Vercoe P."/>
            <person name="Stefanova K."/>
            <person name="Durmic Z."/>
            <person name="Nichols P."/>
            <person name="Revell C."/>
            <person name="Isobe S.N."/>
            <person name="Edwards D."/>
            <person name="Erskine W."/>
        </authorList>
    </citation>
    <scope>NUCLEOTIDE SEQUENCE [LARGE SCALE GENOMIC DNA]</scope>
    <source>
        <strain evidence="8">cv. Daliak</strain>
    </source>
</reference>